<dbReference type="EMBL" id="FNIT01000014">
    <property type="protein sequence ID" value="SDO80690.1"/>
    <property type="molecule type" value="Genomic_DNA"/>
</dbReference>
<dbReference type="Pfam" id="PF01381">
    <property type="entry name" value="HTH_3"/>
    <property type="match status" value="1"/>
</dbReference>
<dbReference type="RefSeq" id="WP_170842686.1">
    <property type="nucleotide sequence ID" value="NZ_FNIT01000014.1"/>
</dbReference>
<sequence>MSGDPNILRAARLLLSISQEELARLSGVSTPSIKRIEGGDRRVLLSNVDALKRVLEERGVVFLGATETMGPGFRVSLSLADGWESGASRGVPKD</sequence>
<dbReference type="STRING" id="1166073.SAMN05192530_11435"/>
<accession>A0A1H0MKM1</accession>
<proteinExistence type="predicted"/>
<dbReference type="SMART" id="SM00530">
    <property type="entry name" value="HTH_XRE"/>
    <property type="match status" value="1"/>
</dbReference>
<dbReference type="InterPro" id="IPR010982">
    <property type="entry name" value="Lambda_DNA-bd_dom_sf"/>
</dbReference>
<dbReference type="PROSITE" id="PS50943">
    <property type="entry name" value="HTH_CROC1"/>
    <property type="match status" value="1"/>
</dbReference>
<feature type="domain" description="HTH cro/C1-type" evidence="1">
    <location>
        <begin position="8"/>
        <end position="62"/>
    </location>
</feature>
<dbReference type="Proteomes" id="UP000198793">
    <property type="component" value="Unassembled WGS sequence"/>
</dbReference>
<dbReference type="SUPFAM" id="SSF47413">
    <property type="entry name" value="lambda repressor-like DNA-binding domains"/>
    <property type="match status" value="1"/>
</dbReference>
<name>A0A1H0MKM1_9HYPH</name>
<dbReference type="AlphaFoldDB" id="A0A1H0MKM1"/>
<evidence type="ECO:0000259" key="1">
    <source>
        <dbReference type="PROSITE" id="PS50943"/>
    </source>
</evidence>
<dbReference type="GO" id="GO:0003677">
    <property type="term" value="F:DNA binding"/>
    <property type="evidence" value="ECO:0007669"/>
    <property type="project" value="InterPro"/>
</dbReference>
<dbReference type="CDD" id="cd00093">
    <property type="entry name" value="HTH_XRE"/>
    <property type="match status" value="1"/>
</dbReference>
<evidence type="ECO:0000313" key="2">
    <source>
        <dbReference type="EMBL" id="SDO80690.1"/>
    </source>
</evidence>
<organism evidence="2 3">
    <name type="scientific">Aureimonas jatrophae</name>
    <dbReference type="NCBI Taxonomy" id="1166073"/>
    <lineage>
        <taxon>Bacteria</taxon>
        <taxon>Pseudomonadati</taxon>
        <taxon>Pseudomonadota</taxon>
        <taxon>Alphaproteobacteria</taxon>
        <taxon>Hyphomicrobiales</taxon>
        <taxon>Aurantimonadaceae</taxon>
        <taxon>Aureimonas</taxon>
    </lineage>
</organism>
<gene>
    <name evidence="2" type="ORF">SAMN05192530_11435</name>
</gene>
<reference evidence="2 3" key="1">
    <citation type="submission" date="2016-10" db="EMBL/GenBank/DDBJ databases">
        <authorList>
            <person name="de Groot N.N."/>
        </authorList>
    </citation>
    <scope>NUCLEOTIDE SEQUENCE [LARGE SCALE GENOMIC DNA]</scope>
    <source>
        <strain evidence="3">L7-484,KACC 16230,DSM 25025</strain>
    </source>
</reference>
<protein>
    <submittedName>
        <fullName evidence="2">Helix-turn-helix</fullName>
    </submittedName>
</protein>
<keyword evidence="3" id="KW-1185">Reference proteome</keyword>
<dbReference type="InterPro" id="IPR001387">
    <property type="entry name" value="Cro/C1-type_HTH"/>
</dbReference>
<evidence type="ECO:0000313" key="3">
    <source>
        <dbReference type="Proteomes" id="UP000198793"/>
    </source>
</evidence>
<dbReference type="Gene3D" id="1.10.260.40">
    <property type="entry name" value="lambda repressor-like DNA-binding domains"/>
    <property type="match status" value="1"/>
</dbReference>